<dbReference type="SMART" id="SM00347">
    <property type="entry name" value="HTH_MARR"/>
    <property type="match status" value="1"/>
</dbReference>
<dbReference type="GO" id="GO:0003700">
    <property type="term" value="F:DNA-binding transcription factor activity"/>
    <property type="evidence" value="ECO:0007669"/>
    <property type="project" value="InterPro"/>
</dbReference>
<protein>
    <submittedName>
        <fullName evidence="5">DNA-binding MarR family transcriptional regulator</fullName>
    </submittedName>
</protein>
<evidence type="ECO:0000256" key="2">
    <source>
        <dbReference type="ARBA" id="ARBA00023125"/>
    </source>
</evidence>
<dbReference type="PANTHER" id="PTHR39515">
    <property type="entry name" value="CONSERVED PROTEIN"/>
    <property type="match status" value="1"/>
</dbReference>
<dbReference type="SUPFAM" id="SSF46785">
    <property type="entry name" value="Winged helix' DNA-binding domain"/>
    <property type="match status" value="1"/>
</dbReference>
<dbReference type="InterPro" id="IPR023187">
    <property type="entry name" value="Tscrpt_reg_MarR-type_CS"/>
</dbReference>
<organism evidence="5 6">
    <name type="scientific">Glutamicibacter creatinolyticus</name>
    <dbReference type="NCBI Taxonomy" id="162496"/>
    <lineage>
        <taxon>Bacteria</taxon>
        <taxon>Bacillati</taxon>
        <taxon>Actinomycetota</taxon>
        <taxon>Actinomycetes</taxon>
        <taxon>Micrococcales</taxon>
        <taxon>Micrococcaceae</taxon>
        <taxon>Glutamicibacter</taxon>
    </lineage>
</organism>
<dbReference type="RefSeq" id="WP_138926373.1">
    <property type="nucleotide sequence ID" value="NZ_CP034412.1"/>
</dbReference>
<dbReference type="Pfam" id="PF01047">
    <property type="entry name" value="MarR"/>
    <property type="match status" value="1"/>
</dbReference>
<dbReference type="EMBL" id="CP034412">
    <property type="protein sequence ID" value="QCY47423.1"/>
    <property type="molecule type" value="Genomic_DNA"/>
</dbReference>
<keyword evidence="2 5" id="KW-0238">DNA-binding</keyword>
<dbReference type="Gene3D" id="1.10.10.10">
    <property type="entry name" value="Winged helix-like DNA-binding domain superfamily/Winged helix DNA-binding domain"/>
    <property type="match status" value="1"/>
</dbReference>
<keyword evidence="3" id="KW-0804">Transcription</keyword>
<feature type="domain" description="HTH marR-type" evidence="4">
    <location>
        <begin position="12"/>
        <end position="143"/>
    </location>
</feature>
<dbReference type="InterPro" id="IPR052526">
    <property type="entry name" value="HTH-type_Bedaq_tolerance"/>
</dbReference>
<evidence type="ECO:0000256" key="3">
    <source>
        <dbReference type="ARBA" id="ARBA00023163"/>
    </source>
</evidence>
<accession>A0A5B7WWF5</accession>
<proteinExistence type="predicted"/>
<evidence type="ECO:0000313" key="6">
    <source>
        <dbReference type="Proteomes" id="UP000307000"/>
    </source>
</evidence>
<dbReference type="InterPro" id="IPR036390">
    <property type="entry name" value="WH_DNA-bd_sf"/>
</dbReference>
<dbReference type="Proteomes" id="UP000307000">
    <property type="component" value="Chromosome"/>
</dbReference>
<dbReference type="InterPro" id="IPR000835">
    <property type="entry name" value="HTH_MarR-typ"/>
</dbReference>
<evidence type="ECO:0000259" key="4">
    <source>
        <dbReference type="PROSITE" id="PS50995"/>
    </source>
</evidence>
<dbReference type="InterPro" id="IPR036388">
    <property type="entry name" value="WH-like_DNA-bd_sf"/>
</dbReference>
<keyword evidence="6" id="KW-1185">Reference proteome</keyword>
<dbReference type="PROSITE" id="PS50995">
    <property type="entry name" value="HTH_MARR_2"/>
    <property type="match status" value="1"/>
</dbReference>
<evidence type="ECO:0000256" key="1">
    <source>
        <dbReference type="ARBA" id="ARBA00023015"/>
    </source>
</evidence>
<reference evidence="5 6" key="1">
    <citation type="submission" date="2018-12" db="EMBL/GenBank/DDBJ databases">
        <title>Complete Genome Sequence of Glutamicibacter creatinolyticus strain LGCM259,isolated from an abscess of a 12-year-old mare in Italy.</title>
        <authorList>
            <person name="Santos R.G."/>
            <person name="Silva A.L."/>
            <person name="Seyffert N."/>
            <person name="Castro T.L.P."/>
            <person name="Attili A.R."/>
            <person name="Rifici C."/>
            <person name="Mazzullo G."/>
            <person name="Brenig B."/>
            <person name="Venanzi F."/>
            <person name="Azevedo V."/>
        </authorList>
    </citation>
    <scope>NUCLEOTIDE SEQUENCE [LARGE SCALE GENOMIC DNA]</scope>
    <source>
        <strain evidence="5 6">LGCM 259</strain>
    </source>
</reference>
<dbReference type="PANTHER" id="PTHR39515:SF2">
    <property type="entry name" value="HTH-TYPE TRANSCRIPTIONAL REGULATOR RV0880"/>
    <property type="match status" value="1"/>
</dbReference>
<dbReference type="PROSITE" id="PS01117">
    <property type="entry name" value="HTH_MARR_1"/>
    <property type="match status" value="1"/>
</dbReference>
<gene>
    <name evidence="5" type="ORF">GcLGCM259_1699</name>
</gene>
<dbReference type="KEGG" id="gcr:GcLGCM259_1699"/>
<dbReference type="AlphaFoldDB" id="A0A5B7WWF5"/>
<keyword evidence="1" id="KW-0805">Transcription regulation</keyword>
<evidence type="ECO:0000313" key="5">
    <source>
        <dbReference type="EMBL" id="QCY47423.1"/>
    </source>
</evidence>
<name>A0A5B7WWF5_9MICC</name>
<dbReference type="GO" id="GO:0003677">
    <property type="term" value="F:DNA binding"/>
    <property type="evidence" value="ECO:0007669"/>
    <property type="project" value="UniProtKB-KW"/>
</dbReference>
<sequence length="153" mass="16346">MTDQPASDAANFAELASQISTSAAFMSRLLGRVAGQGRSVTAWRVLSTLDRHGAQRVGDLAGHERIAQPTMTGLVGRLEREGLVTRSADPQDRRAALVEITGQGQAALQGYRAHATAALSQALGQMSQAELDTLRQAQQLYTRMVASLESQLT</sequence>